<keyword evidence="1" id="KW-0732">Signal</keyword>
<dbReference type="AlphaFoldDB" id="A0A8S4FZA4"/>
<organism evidence="2 3">
    <name type="scientific">Plutella xylostella</name>
    <name type="common">Diamondback moth</name>
    <name type="synonym">Plutella maculipennis</name>
    <dbReference type="NCBI Taxonomy" id="51655"/>
    <lineage>
        <taxon>Eukaryota</taxon>
        <taxon>Metazoa</taxon>
        <taxon>Ecdysozoa</taxon>
        <taxon>Arthropoda</taxon>
        <taxon>Hexapoda</taxon>
        <taxon>Insecta</taxon>
        <taxon>Pterygota</taxon>
        <taxon>Neoptera</taxon>
        <taxon>Endopterygota</taxon>
        <taxon>Lepidoptera</taxon>
        <taxon>Glossata</taxon>
        <taxon>Ditrysia</taxon>
        <taxon>Yponomeutoidea</taxon>
        <taxon>Plutellidae</taxon>
        <taxon>Plutella</taxon>
    </lineage>
</organism>
<accession>A0A8S4FZA4</accession>
<evidence type="ECO:0000313" key="3">
    <source>
        <dbReference type="Proteomes" id="UP000653454"/>
    </source>
</evidence>
<keyword evidence="3" id="KW-1185">Reference proteome</keyword>
<reference evidence="2" key="1">
    <citation type="submission" date="2020-11" db="EMBL/GenBank/DDBJ databases">
        <authorList>
            <person name="Whiteford S."/>
        </authorList>
    </citation>
    <scope>NUCLEOTIDE SEQUENCE</scope>
</reference>
<dbReference type="EMBL" id="CAJHNJ030000062">
    <property type="protein sequence ID" value="CAG9133480.1"/>
    <property type="molecule type" value="Genomic_DNA"/>
</dbReference>
<sequence length="172" mass="19364">MFGFRSVVVSFLLAFASTAAGGGEGFEECMGIFSAEAHVFECCESLHQRTSFDLIKCKNETDECTKAECLLKKMQIKLTDGRIDDASATTFLDKWVKELPGNRDMGERVKKQCLEGQYEDYAAEETTCEPFKFALCAYVNSVVVCPKWKQSDRCKQMEESAAKCKKILDEIE</sequence>
<name>A0A8S4FZA4_PLUXY</name>
<feature type="signal peptide" evidence="1">
    <location>
        <begin position="1"/>
        <end position="25"/>
    </location>
</feature>
<comment type="caution">
    <text evidence="2">The sequence shown here is derived from an EMBL/GenBank/DDBJ whole genome shotgun (WGS) entry which is preliminary data.</text>
</comment>
<gene>
    <name evidence="2" type="ORF">PLXY2_LOCUS11702</name>
</gene>
<dbReference type="Proteomes" id="UP000653454">
    <property type="component" value="Unassembled WGS sequence"/>
</dbReference>
<evidence type="ECO:0000256" key="1">
    <source>
        <dbReference type="SAM" id="SignalP"/>
    </source>
</evidence>
<dbReference type="Gene3D" id="1.10.238.270">
    <property type="match status" value="1"/>
</dbReference>
<protein>
    <submittedName>
        <fullName evidence="2">(diamondback moth) hypothetical protein</fullName>
    </submittedName>
</protein>
<feature type="chain" id="PRO_5035721192" evidence="1">
    <location>
        <begin position="26"/>
        <end position="172"/>
    </location>
</feature>
<evidence type="ECO:0000313" key="2">
    <source>
        <dbReference type="EMBL" id="CAG9133480.1"/>
    </source>
</evidence>
<proteinExistence type="predicted"/>